<comment type="cofactor">
    <cofactor evidence="5">
        <name>[4Fe-4S] cluster</name>
        <dbReference type="ChEBI" id="CHEBI:49883"/>
    </cofactor>
    <text evidence="5">Binds 1 [4Fe-4S] cluster. The cluster is coordinated with 3 cysteines and an exchangeable S-adenosyl-L-methionine.</text>
</comment>
<dbReference type="InterPro" id="IPR016431">
    <property type="entry name" value="Pyrv-formate_lyase-activ_prd"/>
</dbReference>
<dbReference type="SFLD" id="SFLDS00029">
    <property type="entry name" value="Radical_SAM"/>
    <property type="match status" value="1"/>
</dbReference>
<keyword evidence="8" id="KW-1185">Reference proteome</keyword>
<keyword evidence="3 5" id="KW-0408">Iron</keyword>
<feature type="domain" description="Radical SAM core" evidence="6">
    <location>
        <begin position="57"/>
        <end position="188"/>
    </location>
</feature>
<dbReference type="SFLD" id="SFLDG01099">
    <property type="entry name" value="Uncharacterised_Radical_SAM_Su"/>
    <property type="match status" value="1"/>
</dbReference>
<feature type="binding site" evidence="5">
    <location>
        <position position="65"/>
    </location>
    <ligand>
        <name>[4Fe-4S] cluster</name>
        <dbReference type="ChEBI" id="CHEBI:49883"/>
        <note>4Fe-4S-S-AdoMet</note>
    </ligand>
</feature>
<dbReference type="InterPro" id="IPR040085">
    <property type="entry name" value="MJ0674-like"/>
</dbReference>
<dbReference type="PIRSF" id="PIRSF004869">
    <property type="entry name" value="PflX_prd"/>
    <property type="match status" value="1"/>
</dbReference>
<evidence type="ECO:0000256" key="1">
    <source>
        <dbReference type="ARBA" id="ARBA00022691"/>
    </source>
</evidence>
<dbReference type="InterPro" id="IPR013785">
    <property type="entry name" value="Aldolase_TIM"/>
</dbReference>
<keyword evidence="2 5" id="KW-0479">Metal-binding</keyword>
<reference evidence="7 8" key="1">
    <citation type="submission" date="2019-08" db="EMBL/GenBank/DDBJ databases">
        <title>In-depth cultivation of the pig gut microbiome towards novel bacterial diversity and tailored functional studies.</title>
        <authorList>
            <person name="Wylensek D."/>
            <person name="Hitch T.C.A."/>
            <person name="Clavel T."/>
        </authorList>
    </citation>
    <scope>NUCLEOTIDE SEQUENCE [LARGE SCALE GENOMIC DNA]</scope>
    <source>
        <strain evidence="7 8">WCA-383-APC-5B</strain>
    </source>
</reference>
<keyword evidence="4 5" id="KW-0411">Iron-sulfur</keyword>
<evidence type="ECO:0000256" key="5">
    <source>
        <dbReference type="PIRSR" id="PIRSR004869-50"/>
    </source>
</evidence>
<dbReference type="InterPro" id="IPR058240">
    <property type="entry name" value="rSAM_sf"/>
</dbReference>
<evidence type="ECO:0000256" key="2">
    <source>
        <dbReference type="ARBA" id="ARBA00022723"/>
    </source>
</evidence>
<evidence type="ECO:0000256" key="4">
    <source>
        <dbReference type="ARBA" id="ARBA00023014"/>
    </source>
</evidence>
<organism evidence="7 8">
    <name type="scientific">Inconstantimicrobium porci</name>
    <dbReference type="NCBI Taxonomy" id="2652291"/>
    <lineage>
        <taxon>Bacteria</taxon>
        <taxon>Bacillati</taxon>
        <taxon>Bacillota</taxon>
        <taxon>Clostridia</taxon>
        <taxon>Eubacteriales</taxon>
        <taxon>Clostridiaceae</taxon>
        <taxon>Inconstantimicrobium</taxon>
    </lineage>
</organism>
<feature type="binding site" evidence="5">
    <location>
        <position position="61"/>
    </location>
    <ligand>
        <name>[4Fe-4S] cluster</name>
        <dbReference type="ChEBI" id="CHEBI:49883"/>
        <note>4Fe-4S-S-AdoMet</note>
    </ligand>
</feature>
<dbReference type="EMBL" id="VULX01000004">
    <property type="protein sequence ID" value="MSR90736.1"/>
    <property type="molecule type" value="Genomic_DNA"/>
</dbReference>
<evidence type="ECO:0000313" key="7">
    <source>
        <dbReference type="EMBL" id="MSR90736.1"/>
    </source>
</evidence>
<evidence type="ECO:0000259" key="6">
    <source>
        <dbReference type="Pfam" id="PF04055"/>
    </source>
</evidence>
<dbReference type="Pfam" id="PF04055">
    <property type="entry name" value="Radical_SAM"/>
    <property type="match status" value="1"/>
</dbReference>
<dbReference type="InterPro" id="IPR007197">
    <property type="entry name" value="rSAM"/>
</dbReference>
<protein>
    <submittedName>
        <fullName evidence="7">Radical SAM protein</fullName>
    </submittedName>
</protein>
<proteinExistence type="predicted"/>
<accession>A0A7X2T0K9</accession>
<name>A0A7X2T0K9_9CLOT</name>
<dbReference type="GO" id="GO:0003824">
    <property type="term" value="F:catalytic activity"/>
    <property type="evidence" value="ECO:0007669"/>
    <property type="project" value="InterPro"/>
</dbReference>
<dbReference type="AlphaFoldDB" id="A0A7X2T0K9"/>
<dbReference type="PANTHER" id="PTHR43075:SF1">
    <property type="entry name" value="FORMATE LYASE ACTIVATING ENZYME, PUTATIVE (AFU_ORTHOLOGUE AFUA_2G15630)-RELATED"/>
    <property type="match status" value="1"/>
</dbReference>
<dbReference type="CDD" id="cd01335">
    <property type="entry name" value="Radical_SAM"/>
    <property type="match status" value="1"/>
</dbReference>
<dbReference type="SUPFAM" id="SSF102114">
    <property type="entry name" value="Radical SAM enzymes"/>
    <property type="match status" value="1"/>
</dbReference>
<dbReference type="Gene3D" id="3.20.20.70">
    <property type="entry name" value="Aldolase class I"/>
    <property type="match status" value="1"/>
</dbReference>
<evidence type="ECO:0000313" key="8">
    <source>
        <dbReference type="Proteomes" id="UP000460287"/>
    </source>
</evidence>
<comment type="caution">
    <text evidence="7">The sequence shown here is derived from an EMBL/GenBank/DDBJ whole genome shotgun (WGS) entry which is preliminary data.</text>
</comment>
<sequence>MELLKECRLCIRDCGVNRLEGKTGVCRSTSDIVIARAALHKWEEPCISGTKGSGAVFFSNCNFRCVFCQNHEISQENKGKIISIERLSEIFLELQDQGANNINLVTPTHFVPQIIEALKIAKSKGLNLPVVYNTNGYDTVETIKLLNGIVDVYLPDFKYFNDKYAAKYSFAPNYSKNVVEVIREMVNQAGKPQFNEDGIMIKGVIVRHLMLPGLLFDSKKVIDCIYNNFKDSVYISIMNQYIPMHKACNYPEINKSLNPKHYDSLIDYALSIGVKNGFIQENGTNDISFIPPFNFEGVDHD</sequence>
<evidence type="ECO:0000256" key="3">
    <source>
        <dbReference type="ARBA" id="ARBA00023004"/>
    </source>
</evidence>
<dbReference type="PANTHER" id="PTHR43075">
    <property type="entry name" value="FORMATE LYASE ACTIVATING ENZYME, PUTATIVE (AFU_ORTHOLOGUE AFUA_2G15630)-RELATED"/>
    <property type="match status" value="1"/>
</dbReference>
<dbReference type="Proteomes" id="UP000460287">
    <property type="component" value="Unassembled WGS sequence"/>
</dbReference>
<dbReference type="GO" id="GO:0046872">
    <property type="term" value="F:metal ion binding"/>
    <property type="evidence" value="ECO:0007669"/>
    <property type="project" value="UniProtKB-KW"/>
</dbReference>
<feature type="binding site" evidence="5">
    <location>
        <position position="68"/>
    </location>
    <ligand>
        <name>[4Fe-4S] cluster</name>
        <dbReference type="ChEBI" id="CHEBI:49883"/>
        <note>4Fe-4S-S-AdoMet</note>
    </ligand>
</feature>
<dbReference type="GO" id="GO:0051536">
    <property type="term" value="F:iron-sulfur cluster binding"/>
    <property type="evidence" value="ECO:0007669"/>
    <property type="project" value="UniProtKB-KW"/>
</dbReference>
<gene>
    <name evidence="7" type="ORF">FYJ33_04700</name>
</gene>
<keyword evidence="1 5" id="KW-0949">S-adenosyl-L-methionine</keyword>